<sequence>MLDKIELRLRATASGEPARLLSRRLSWRAEHGMSRSAPLLELVARLADRLRGDGVAVTNPSGSSFFSELDVYDLFVAEGIPFELDVPRQIELSDWFADDGPGRRPLLSLGTHPVFEAGFRKSCLWLLGDHRFGADVGGFPIHPNLLARALSVPGVAAALTAEVDALTASLGAAPLGEVQRIMYRLGTLRSPAGYAAFKPFLERIAALDAPAALARTLRCGLPEELVWPPYEQASAALDAGTMRTDQEWPLLAIHDARTAVVLGPSGVVARHELAVPARDGIDGQFRPRCTLHDGRLLVSWRQGGSERGYWADTPGVEFDADLGGLVLGPMTRLPVSEDIVPGGRFEPVPGAGPVRLRWRRDLWPDAPAVFGAADGVTGWDVIDTAGAADGVTGWDVVDIAGGAVVRSVDGRQVPLPPTVRAATIMGVLALPGGGDRLVTVDQFGAVTVWDPATGTPAYGPAKPEGLPPAGWWDLLRPRDPAGSAALRTGGPVTAVTDPVLAAAVGRQAAIAATLAATVEQYRALRHEPARPPVPVTADDITIADALSGLTHASRFTEHRRGSRTSTVPEYKLMGFLDALPAALDGERPRPSAGVAGWTRVLAGLGAVALRAAMPTTPPPEREVLAALLTALADAGLADGSAGLSVLTVVTDGQLNGEQAAGLGMRAVAAESIGGGFDRSCWRLIVHGTVPDRPDVRVVERTPLGGWGTAGTVRRFVDLLAERGPVTWRPEWAASFPDLAVEPATVLLTGATYCAASDEVTAPPSYLEVTGLSAAAARAASDAFSALPKGRLLHLLNAAMPLDPAALWESGPDTARLASAWREPSPPPYEFQPGLE</sequence>
<dbReference type="Proteomes" id="UP001501470">
    <property type="component" value="Unassembled WGS sequence"/>
</dbReference>
<reference evidence="1 2" key="1">
    <citation type="journal article" date="2019" name="Int. J. Syst. Evol. Microbiol.">
        <title>The Global Catalogue of Microorganisms (GCM) 10K type strain sequencing project: providing services to taxonomists for standard genome sequencing and annotation.</title>
        <authorList>
            <consortium name="The Broad Institute Genomics Platform"/>
            <consortium name="The Broad Institute Genome Sequencing Center for Infectious Disease"/>
            <person name="Wu L."/>
            <person name="Ma J."/>
        </authorList>
    </citation>
    <scope>NUCLEOTIDE SEQUENCE [LARGE SCALE GENOMIC DNA]</scope>
    <source>
        <strain evidence="1 2">JCM 15933</strain>
    </source>
</reference>
<dbReference type="RefSeq" id="WP_344505515.1">
    <property type="nucleotide sequence ID" value="NZ_BAAAQD010000012.1"/>
</dbReference>
<evidence type="ECO:0000313" key="1">
    <source>
        <dbReference type="EMBL" id="GAA1533187.1"/>
    </source>
</evidence>
<gene>
    <name evidence="1" type="ORF">GCM10009827_058970</name>
</gene>
<keyword evidence="2" id="KW-1185">Reference proteome</keyword>
<comment type="caution">
    <text evidence="1">The sequence shown here is derived from an EMBL/GenBank/DDBJ whole genome shotgun (WGS) entry which is preliminary data.</text>
</comment>
<protein>
    <submittedName>
        <fullName evidence="1">Uncharacterized protein</fullName>
    </submittedName>
</protein>
<name>A0ABN2B563_9ACTN</name>
<evidence type="ECO:0000313" key="2">
    <source>
        <dbReference type="Proteomes" id="UP001501470"/>
    </source>
</evidence>
<accession>A0ABN2B563</accession>
<proteinExistence type="predicted"/>
<dbReference type="EMBL" id="BAAAQD010000012">
    <property type="protein sequence ID" value="GAA1533187.1"/>
    <property type="molecule type" value="Genomic_DNA"/>
</dbReference>
<organism evidence="1 2">
    <name type="scientific">Dactylosporangium maewongense</name>
    <dbReference type="NCBI Taxonomy" id="634393"/>
    <lineage>
        <taxon>Bacteria</taxon>
        <taxon>Bacillati</taxon>
        <taxon>Actinomycetota</taxon>
        <taxon>Actinomycetes</taxon>
        <taxon>Micromonosporales</taxon>
        <taxon>Micromonosporaceae</taxon>
        <taxon>Dactylosporangium</taxon>
    </lineage>
</organism>